<name>A0A6G0Y277_APHCR</name>
<evidence type="ECO:0000313" key="2">
    <source>
        <dbReference type="Proteomes" id="UP000478052"/>
    </source>
</evidence>
<sequence>MIKSYRTKRRKIQNDLKLLNESKTCFSIQNANQIVVVNTSEINSELDNSTSSTKKHKNQPVYDSYKYNDISVQVNENSNFSKNSEKITDSADCSNTIKNKVEKCSINNEKKPIHIKLKHWALECDVPHSTLDKLLPILKNEEDYKLFQKLPLNSRTLLNSGSSATKNILNIYPGIYYHFGLSYGINRHLLKFKHEDNEIKILVGVDGLPLSKSSSSQFWPIIYNIF</sequence>
<dbReference type="Proteomes" id="UP000478052">
    <property type="component" value="Unassembled WGS sequence"/>
</dbReference>
<protein>
    <submittedName>
        <fullName evidence="1">Uncharacterized protein</fullName>
    </submittedName>
</protein>
<accession>A0A6G0Y277</accession>
<gene>
    <name evidence="1" type="ORF">FWK35_00021280</name>
</gene>
<dbReference type="OrthoDB" id="10028922at2759"/>
<proteinExistence type="predicted"/>
<dbReference type="AlphaFoldDB" id="A0A6G0Y277"/>
<organism evidence="1 2">
    <name type="scientific">Aphis craccivora</name>
    <name type="common">Cowpea aphid</name>
    <dbReference type="NCBI Taxonomy" id="307492"/>
    <lineage>
        <taxon>Eukaryota</taxon>
        <taxon>Metazoa</taxon>
        <taxon>Ecdysozoa</taxon>
        <taxon>Arthropoda</taxon>
        <taxon>Hexapoda</taxon>
        <taxon>Insecta</taxon>
        <taxon>Pterygota</taxon>
        <taxon>Neoptera</taxon>
        <taxon>Paraneoptera</taxon>
        <taxon>Hemiptera</taxon>
        <taxon>Sternorrhyncha</taxon>
        <taxon>Aphidomorpha</taxon>
        <taxon>Aphidoidea</taxon>
        <taxon>Aphididae</taxon>
        <taxon>Aphidini</taxon>
        <taxon>Aphis</taxon>
        <taxon>Aphis</taxon>
    </lineage>
</organism>
<dbReference type="EMBL" id="VUJU01006745">
    <property type="protein sequence ID" value="KAF0747701.1"/>
    <property type="molecule type" value="Genomic_DNA"/>
</dbReference>
<evidence type="ECO:0000313" key="1">
    <source>
        <dbReference type="EMBL" id="KAF0747701.1"/>
    </source>
</evidence>
<keyword evidence="2" id="KW-1185">Reference proteome</keyword>
<reference evidence="1 2" key="1">
    <citation type="submission" date="2019-08" db="EMBL/GenBank/DDBJ databases">
        <title>Whole genome of Aphis craccivora.</title>
        <authorList>
            <person name="Voronova N.V."/>
            <person name="Shulinski R.S."/>
            <person name="Bandarenka Y.V."/>
            <person name="Zhorov D.G."/>
            <person name="Warner D."/>
        </authorList>
    </citation>
    <scope>NUCLEOTIDE SEQUENCE [LARGE SCALE GENOMIC DNA]</scope>
    <source>
        <strain evidence="1">180601</strain>
        <tissue evidence="1">Whole Body</tissue>
    </source>
</reference>
<comment type="caution">
    <text evidence="1">The sequence shown here is derived from an EMBL/GenBank/DDBJ whole genome shotgun (WGS) entry which is preliminary data.</text>
</comment>